<dbReference type="PANTHER" id="PTHR11706:SF2">
    <property type="entry name" value="TRANSPORTER PROTEIN"/>
    <property type="match status" value="1"/>
</dbReference>
<sequence>MKTEREKVIKNSKRKFSNISVLIGAATIMATSAVGPGFLTQTAQFTGEFAASFAFVILLSIILDIGAQVNVWRVIGVSGMRGQDIANKVVPGLGYFVALIVALGGLAFNIGNVGGAALGLNVLCGLNVKYGAIICGIVGSMIFLSKEAGALVDKLTRTLVVVMIMIVAYVAIKTQPPVGEALLRSVTPENPKTLLLPIVTLLGGTVGGYITFSGGHRLIDAGITGSENVEKITNAAVLGVIIASIMRVLVFLAVLGVVSKGICLDPSNPAASAFKSGAGMLGYKLFGVVLLAASINTVIGAAYTSVSFLKTLHPFIEKYERYFIVGFIVFSTMVVAFIGKPANLLILAGALNGLILPITIGVMLIASRRKDIVGEYKHPTWLLLFGILIVIIAGYAGIMSLSNIF</sequence>
<feature type="transmembrane region" description="Helical" evidence="5">
    <location>
        <begin position="194"/>
        <end position="212"/>
    </location>
</feature>
<evidence type="ECO:0000256" key="3">
    <source>
        <dbReference type="ARBA" id="ARBA00022989"/>
    </source>
</evidence>
<dbReference type="RefSeq" id="WP_052219493.1">
    <property type="nucleotide sequence ID" value="NZ_JSWD01000034.1"/>
</dbReference>
<feature type="transmembrane region" description="Helical" evidence="5">
    <location>
        <begin position="51"/>
        <end position="72"/>
    </location>
</feature>
<name>A0ABY0EQ53_CLOTA</name>
<dbReference type="Proteomes" id="UP000290273">
    <property type="component" value="Unassembled WGS sequence"/>
</dbReference>
<feature type="transmembrane region" description="Helical" evidence="5">
    <location>
        <begin position="117"/>
        <end position="143"/>
    </location>
</feature>
<evidence type="ECO:0000313" key="7">
    <source>
        <dbReference type="Proteomes" id="UP000290273"/>
    </source>
</evidence>
<feature type="transmembrane region" description="Helical" evidence="5">
    <location>
        <begin position="232"/>
        <end position="258"/>
    </location>
</feature>
<protein>
    <submittedName>
        <fullName evidence="6">Divalent metal cation transporter</fullName>
    </submittedName>
</protein>
<comment type="caution">
    <text evidence="6">The sequence shown here is derived from an EMBL/GenBank/DDBJ whole genome shotgun (WGS) entry which is preliminary data.</text>
</comment>
<comment type="subcellular location">
    <subcellularLocation>
        <location evidence="1">Membrane</location>
        <topology evidence="1">Multi-pass membrane protein</topology>
    </subcellularLocation>
</comment>
<keyword evidence="4 5" id="KW-0472">Membrane</keyword>
<feature type="transmembrane region" description="Helical" evidence="5">
    <location>
        <begin position="379"/>
        <end position="398"/>
    </location>
</feature>
<feature type="transmembrane region" description="Helical" evidence="5">
    <location>
        <begin position="285"/>
        <end position="309"/>
    </location>
</feature>
<accession>A0ABY0EQ53</accession>
<evidence type="ECO:0000256" key="1">
    <source>
        <dbReference type="ARBA" id="ARBA00004141"/>
    </source>
</evidence>
<proteinExistence type="predicted"/>
<feature type="transmembrane region" description="Helical" evidence="5">
    <location>
        <begin position="344"/>
        <end position="367"/>
    </location>
</feature>
<evidence type="ECO:0000313" key="6">
    <source>
        <dbReference type="EMBL" id="RXI57096.1"/>
    </source>
</evidence>
<evidence type="ECO:0000256" key="2">
    <source>
        <dbReference type="ARBA" id="ARBA00022692"/>
    </source>
</evidence>
<feature type="transmembrane region" description="Helical" evidence="5">
    <location>
        <begin position="321"/>
        <end position="338"/>
    </location>
</feature>
<feature type="transmembrane region" description="Helical" evidence="5">
    <location>
        <begin position="155"/>
        <end position="174"/>
    </location>
</feature>
<organism evidence="6 7">
    <name type="scientific">Clostridium tetani</name>
    <dbReference type="NCBI Taxonomy" id="1513"/>
    <lineage>
        <taxon>Bacteria</taxon>
        <taxon>Bacillati</taxon>
        <taxon>Bacillota</taxon>
        <taxon>Clostridia</taxon>
        <taxon>Eubacteriales</taxon>
        <taxon>Clostridiaceae</taxon>
        <taxon>Clostridium</taxon>
    </lineage>
</organism>
<dbReference type="Pfam" id="PF01566">
    <property type="entry name" value="Nramp"/>
    <property type="match status" value="1"/>
</dbReference>
<dbReference type="PANTHER" id="PTHR11706">
    <property type="entry name" value="SOLUTE CARRIER PROTEIN FAMILY 11 MEMBER"/>
    <property type="match status" value="1"/>
</dbReference>
<gene>
    <name evidence="6" type="ORF">DP131_05880</name>
</gene>
<dbReference type="EMBL" id="QMAU01000025">
    <property type="protein sequence ID" value="RXI57096.1"/>
    <property type="molecule type" value="Genomic_DNA"/>
</dbReference>
<keyword evidence="3 5" id="KW-1133">Transmembrane helix</keyword>
<feature type="transmembrane region" description="Helical" evidence="5">
    <location>
        <begin position="93"/>
        <end position="111"/>
    </location>
</feature>
<dbReference type="InterPro" id="IPR001046">
    <property type="entry name" value="NRAMP_fam"/>
</dbReference>
<keyword evidence="2 5" id="KW-0812">Transmembrane</keyword>
<evidence type="ECO:0000256" key="5">
    <source>
        <dbReference type="SAM" id="Phobius"/>
    </source>
</evidence>
<feature type="transmembrane region" description="Helical" evidence="5">
    <location>
        <begin position="21"/>
        <end position="39"/>
    </location>
</feature>
<evidence type="ECO:0000256" key="4">
    <source>
        <dbReference type="ARBA" id="ARBA00023136"/>
    </source>
</evidence>
<reference evidence="6 7" key="1">
    <citation type="submission" date="2018-06" db="EMBL/GenBank/DDBJ databases">
        <title>Genome conservation of Clostridium tetani.</title>
        <authorList>
            <person name="Bruggemann H."/>
            <person name="Popoff M.R."/>
        </authorList>
    </citation>
    <scope>NUCLEOTIDE SEQUENCE [LARGE SCALE GENOMIC DNA]</scope>
    <source>
        <strain evidence="6 7">63.05</strain>
    </source>
</reference>